<keyword evidence="1" id="KW-1133">Transmembrane helix</keyword>
<sequence>MKKSTQVAVGGLASALCLLLMFLTGMIPFTTYALPAMAGIVLIAVVIENGTQTAALVYVSVSLLSLFLSPDKEAALMFLCFFGYYPVIKAKLEQIRPKLLELLAKYGIFNLAIIATYWVIIYVLGLPDILEELGELGKYSIAILLGMGNLVFFLYDRALTNLVTFYVRWFRVKVLRKI</sequence>
<gene>
    <name evidence="2" type="ORF">AULFYP135_00318</name>
</gene>
<feature type="transmembrane region" description="Helical" evidence="1">
    <location>
        <begin position="136"/>
        <end position="155"/>
    </location>
</feature>
<organism evidence="2">
    <name type="scientific">uncultured Anaerotruncus sp</name>
    <dbReference type="NCBI Taxonomy" id="905011"/>
    <lineage>
        <taxon>Bacteria</taxon>
        <taxon>Bacillati</taxon>
        <taxon>Bacillota</taxon>
        <taxon>Clostridia</taxon>
        <taxon>Eubacteriales</taxon>
        <taxon>Oscillospiraceae</taxon>
        <taxon>Anaerotruncus</taxon>
        <taxon>environmental samples</taxon>
    </lineage>
</organism>
<feature type="transmembrane region" description="Helical" evidence="1">
    <location>
        <begin position="75"/>
        <end position="92"/>
    </location>
</feature>
<evidence type="ECO:0000256" key="1">
    <source>
        <dbReference type="SAM" id="Phobius"/>
    </source>
</evidence>
<proteinExistence type="predicted"/>
<protein>
    <submittedName>
        <fullName evidence="2">Uncharacterized protein</fullName>
    </submittedName>
</protein>
<keyword evidence="1" id="KW-0472">Membrane</keyword>
<name>A0A6N2RA78_9FIRM</name>
<reference evidence="2" key="1">
    <citation type="submission" date="2019-11" db="EMBL/GenBank/DDBJ databases">
        <authorList>
            <person name="Feng L."/>
        </authorList>
    </citation>
    <scope>NUCLEOTIDE SEQUENCE</scope>
    <source>
        <strain evidence="2">AundefinedLFYP135</strain>
    </source>
</reference>
<feature type="transmembrane region" description="Helical" evidence="1">
    <location>
        <begin position="7"/>
        <end position="23"/>
    </location>
</feature>
<keyword evidence="1" id="KW-0812">Transmembrane</keyword>
<feature type="transmembrane region" description="Helical" evidence="1">
    <location>
        <begin position="104"/>
        <end position="124"/>
    </location>
</feature>
<accession>A0A6N2RA78</accession>
<evidence type="ECO:0000313" key="2">
    <source>
        <dbReference type="EMBL" id="VYS77644.1"/>
    </source>
</evidence>
<dbReference type="EMBL" id="CACRSL010000003">
    <property type="protein sequence ID" value="VYS77644.1"/>
    <property type="molecule type" value="Genomic_DNA"/>
</dbReference>
<dbReference type="AlphaFoldDB" id="A0A6N2RA78"/>